<dbReference type="InterPro" id="IPR000718">
    <property type="entry name" value="Peptidase_M13"/>
</dbReference>
<dbReference type="AlphaFoldDB" id="A0A9J6EVF9"/>
<sequence length="472" mass="52915">MLGRRDSNWKNAGALKKNRGWNGGVHVARETERREMSSSRSRRRKGRRDGIWRNAGALKKNRKWNGGVHVAGETERREMSSSRSRRRKAGGLHGFYVRSVSSFNVAPTTSSKSGPEPEPASRGTLGPSQPVPKPPSRGTFSPSHYVKPSRGSNQSVCTNPWCRFTTQWLRTKLDFYKDPCKDFYSYVCGTHKGPSQLTQTADLAAWMKNMDLDFNDEERLSNVEPLDMIVRCSLDLGVPAVVSLELQEQAFYQGKRVIKLDLSEKEKKWLNDRLQRPEHVNANDYARLLALYGVQPRRYTELAANLSGYEKELRNIINRNPEKDPRFVAINSIPVKFRKPYNAEARENLSGGSTRGATVNIRYQASVLSLVLFNLALADIDDYIPRALPCYVHIVVYADDIAVFVTGPVPSGRCVRASVQTVLHYTDAFITGSGMRFSPAKTEAMLLPPAMAPSAAHRGSLSKQFPVLGRDQ</sequence>
<dbReference type="Proteomes" id="UP000821866">
    <property type="component" value="Chromosome 1"/>
</dbReference>
<feature type="region of interest" description="Disordered" evidence="1">
    <location>
        <begin position="105"/>
        <end position="155"/>
    </location>
</feature>
<dbReference type="EMBL" id="JABSTU010000001">
    <property type="protein sequence ID" value="KAH8038298.1"/>
    <property type="molecule type" value="Genomic_DNA"/>
</dbReference>
<feature type="compositionally biased region" description="Basic and acidic residues" evidence="1">
    <location>
        <begin position="27"/>
        <end position="37"/>
    </location>
</feature>
<dbReference type="GO" id="GO:0006508">
    <property type="term" value="P:proteolysis"/>
    <property type="evidence" value="ECO:0007669"/>
    <property type="project" value="InterPro"/>
</dbReference>
<protein>
    <recommendedName>
        <fullName evidence="2">Reverse transcriptase domain-containing protein</fullName>
    </recommendedName>
</protein>
<dbReference type="PROSITE" id="PS51885">
    <property type="entry name" value="NEPRILYSIN"/>
    <property type="match status" value="1"/>
</dbReference>
<feature type="region of interest" description="Disordered" evidence="1">
    <location>
        <begin position="1"/>
        <end position="91"/>
    </location>
</feature>
<comment type="caution">
    <text evidence="3">The sequence shown here is derived from an EMBL/GenBank/DDBJ whole genome shotgun (WGS) entry which is preliminary data.</text>
</comment>
<evidence type="ECO:0000313" key="4">
    <source>
        <dbReference type="Proteomes" id="UP000821866"/>
    </source>
</evidence>
<reference evidence="3" key="1">
    <citation type="journal article" date="2020" name="Cell">
        <title>Large-Scale Comparative Analyses of Tick Genomes Elucidate Their Genetic Diversity and Vector Capacities.</title>
        <authorList>
            <consortium name="Tick Genome and Microbiome Consortium (TIGMIC)"/>
            <person name="Jia N."/>
            <person name="Wang J."/>
            <person name="Shi W."/>
            <person name="Du L."/>
            <person name="Sun Y."/>
            <person name="Zhan W."/>
            <person name="Jiang J.F."/>
            <person name="Wang Q."/>
            <person name="Zhang B."/>
            <person name="Ji P."/>
            <person name="Bell-Sakyi L."/>
            <person name="Cui X.M."/>
            <person name="Yuan T.T."/>
            <person name="Jiang B.G."/>
            <person name="Yang W.F."/>
            <person name="Lam T.T."/>
            <person name="Chang Q.C."/>
            <person name="Ding S.J."/>
            <person name="Wang X.J."/>
            <person name="Zhu J.G."/>
            <person name="Ruan X.D."/>
            <person name="Zhao L."/>
            <person name="Wei J.T."/>
            <person name="Ye R.Z."/>
            <person name="Que T.C."/>
            <person name="Du C.H."/>
            <person name="Zhou Y.H."/>
            <person name="Cheng J.X."/>
            <person name="Dai P.F."/>
            <person name="Guo W.B."/>
            <person name="Han X.H."/>
            <person name="Huang E.J."/>
            <person name="Li L.F."/>
            <person name="Wei W."/>
            <person name="Gao Y.C."/>
            <person name="Liu J.Z."/>
            <person name="Shao H.Z."/>
            <person name="Wang X."/>
            <person name="Wang C.C."/>
            <person name="Yang T.C."/>
            <person name="Huo Q.B."/>
            <person name="Li W."/>
            <person name="Chen H.Y."/>
            <person name="Chen S.E."/>
            <person name="Zhou L.G."/>
            <person name="Ni X.B."/>
            <person name="Tian J.H."/>
            <person name="Sheng Y."/>
            <person name="Liu T."/>
            <person name="Pan Y.S."/>
            <person name="Xia L.Y."/>
            <person name="Li J."/>
            <person name="Zhao F."/>
            <person name="Cao W.C."/>
        </authorList>
    </citation>
    <scope>NUCLEOTIDE SEQUENCE</scope>
    <source>
        <strain evidence="3">Rmic-2018</strain>
    </source>
</reference>
<keyword evidence="4" id="KW-1185">Reference proteome</keyword>
<name>A0A9J6EVF9_RHIMP</name>
<dbReference type="SUPFAM" id="SSF55486">
    <property type="entry name" value="Metalloproteases ('zincins'), catalytic domain"/>
    <property type="match status" value="1"/>
</dbReference>
<dbReference type="VEuPathDB" id="VectorBase:LOC119176698"/>
<feature type="domain" description="Reverse transcriptase" evidence="2">
    <location>
        <begin position="366"/>
        <end position="461"/>
    </location>
</feature>
<accession>A0A9J6EVF9</accession>
<dbReference type="VEuPathDB" id="VectorBase:LOC119159960"/>
<evidence type="ECO:0000259" key="2">
    <source>
        <dbReference type="Pfam" id="PF00078"/>
    </source>
</evidence>
<gene>
    <name evidence="3" type="ORF">HPB51_000603</name>
</gene>
<organism evidence="3 4">
    <name type="scientific">Rhipicephalus microplus</name>
    <name type="common">Cattle tick</name>
    <name type="synonym">Boophilus microplus</name>
    <dbReference type="NCBI Taxonomy" id="6941"/>
    <lineage>
        <taxon>Eukaryota</taxon>
        <taxon>Metazoa</taxon>
        <taxon>Ecdysozoa</taxon>
        <taxon>Arthropoda</taxon>
        <taxon>Chelicerata</taxon>
        <taxon>Arachnida</taxon>
        <taxon>Acari</taxon>
        <taxon>Parasitiformes</taxon>
        <taxon>Ixodida</taxon>
        <taxon>Ixodoidea</taxon>
        <taxon>Ixodidae</taxon>
        <taxon>Rhipicephalinae</taxon>
        <taxon>Rhipicephalus</taxon>
        <taxon>Boophilus</taxon>
    </lineage>
</organism>
<reference evidence="3" key="2">
    <citation type="submission" date="2021-09" db="EMBL/GenBank/DDBJ databases">
        <authorList>
            <person name="Jia N."/>
            <person name="Wang J."/>
            <person name="Shi W."/>
            <person name="Du L."/>
            <person name="Sun Y."/>
            <person name="Zhan W."/>
            <person name="Jiang J."/>
            <person name="Wang Q."/>
            <person name="Zhang B."/>
            <person name="Ji P."/>
            <person name="Sakyi L.B."/>
            <person name="Cui X."/>
            <person name="Yuan T."/>
            <person name="Jiang B."/>
            <person name="Yang W."/>
            <person name="Lam T.T.-Y."/>
            <person name="Chang Q."/>
            <person name="Ding S."/>
            <person name="Wang X."/>
            <person name="Zhu J."/>
            <person name="Ruan X."/>
            <person name="Zhao L."/>
            <person name="Wei J."/>
            <person name="Que T."/>
            <person name="Du C."/>
            <person name="Cheng J."/>
            <person name="Dai P."/>
            <person name="Han X."/>
            <person name="Huang E."/>
            <person name="Gao Y."/>
            <person name="Liu J."/>
            <person name="Shao H."/>
            <person name="Ye R."/>
            <person name="Li L."/>
            <person name="Wei W."/>
            <person name="Wang X."/>
            <person name="Wang C."/>
            <person name="Huo Q."/>
            <person name="Li W."/>
            <person name="Guo W."/>
            <person name="Chen H."/>
            <person name="Chen S."/>
            <person name="Zhou L."/>
            <person name="Zhou L."/>
            <person name="Ni X."/>
            <person name="Tian J."/>
            <person name="Zhou Y."/>
            <person name="Sheng Y."/>
            <person name="Liu T."/>
            <person name="Pan Y."/>
            <person name="Xia L."/>
            <person name="Li J."/>
            <person name="Zhao F."/>
            <person name="Cao W."/>
        </authorList>
    </citation>
    <scope>NUCLEOTIDE SEQUENCE</scope>
    <source>
        <strain evidence="3">Rmic-2018</strain>
        <tissue evidence="3">Larvae</tissue>
    </source>
</reference>
<evidence type="ECO:0000313" key="3">
    <source>
        <dbReference type="EMBL" id="KAH8038298.1"/>
    </source>
</evidence>
<dbReference type="Pfam" id="PF00078">
    <property type="entry name" value="RVT_1"/>
    <property type="match status" value="1"/>
</dbReference>
<evidence type="ECO:0000256" key="1">
    <source>
        <dbReference type="SAM" id="MobiDB-lite"/>
    </source>
</evidence>
<dbReference type="InterPro" id="IPR000477">
    <property type="entry name" value="RT_dom"/>
</dbReference>
<proteinExistence type="predicted"/>
<dbReference type="GO" id="GO:0004222">
    <property type="term" value="F:metalloendopeptidase activity"/>
    <property type="evidence" value="ECO:0007669"/>
    <property type="project" value="InterPro"/>
</dbReference>